<feature type="transmembrane region" description="Helical" evidence="1">
    <location>
        <begin position="12"/>
        <end position="36"/>
    </location>
</feature>
<name>A0A847S6X8_9BACT</name>
<feature type="transmembrane region" description="Helical" evidence="1">
    <location>
        <begin position="222"/>
        <end position="245"/>
    </location>
</feature>
<feature type="transmembrane region" description="Helical" evidence="1">
    <location>
        <begin position="282"/>
        <end position="306"/>
    </location>
</feature>
<feature type="transmembrane region" description="Helical" evidence="1">
    <location>
        <begin position="42"/>
        <end position="62"/>
    </location>
</feature>
<evidence type="ECO:0000313" key="3">
    <source>
        <dbReference type="Proteomes" id="UP000570474"/>
    </source>
</evidence>
<dbReference type="RefSeq" id="WP_168874524.1">
    <property type="nucleotide sequence ID" value="NZ_JABAIA010000004.1"/>
</dbReference>
<feature type="transmembrane region" description="Helical" evidence="1">
    <location>
        <begin position="165"/>
        <end position="184"/>
    </location>
</feature>
<dbReference type="AlphaFoldDB" id="A0A847S6X8"/>
<dbReference type="EMBL" id="JABAIA010000004">
    <property type="protein sequence ID" value="NLR68557.1"/>
    <property type="molecule type" value="Genomic_DNA"/>
</dbReference>
<gene>
    <name evidence="2" type="ORF">HGH92_29915</name>
</gene>
<accession>A0A847S6X8</accession>
<reference evidence="2 3" key="1">
    <citation type="submission" date="2020-04" db="EMBL/GenBank/DDBJ databases">
        <authorList>
            <person name="Yin C."/>
        </authorList>
    </citation>
    <scope>NUCLEOTIDE SEQUENCE [LARGE SCALE GENOMIC DNA]</scope>
    <source>
        <strain evidence="2 3">Ae27</strain>
    </source>
</reference>
<comment type="caution">
    <text evidence="2">The sequence shown here is derived from an EMBL/GenBank/DDBJ whole genome shotgun (WGS) entry which is preliminary data.</text>
</comment>
<feature type="transmembrane region" description="Helical" evidence="1">
    <location>
        <begin position="190"/>
        <end position="210"/>
    </location>
</feature>
<feature type="transmembrane region" description="Helical" evidence="1">
    <location>
        <begin position="251"/>
        <end position="270"/>
    </location>
</feature>
<proteinExistence type="predicted"/>
<keyword evidence="1" id="KW-1133">Transmembrane helix</keyword>
<keyword evidence="3" id="KW-1185">Reference proteome</keyword>
<organism evidence="2 3">
    <name type="scientific">Chitinophaga varians</name>
    <dbReference type="NCBI Taxonomy" id="2202339"/>
    <lineage>
        <taxon>Bacteria</taxon>
        <taxon>Pseudomonadati</taxon>
        <taxon>Bacteroidota</taxon>
        <taxon>Chitinophagia</taxon>
        <taxon>Chitinophagales</taxon>
        <taxon>Chitinophagaceae</taxon>
        <taxon>Chitinophaga</taxon>
    </lineage>
</organism>
<sequence length="381" mass="43427">MQQQYTYSRGFRIFVFCLVTPFALVPLVAFGTTILGGVTLPLQTLCGFLLVLPGLALATYCVNEMLSEVTSDATGIRYRSFLCKRELLWQEVKGYQLKEGSLVLLPAVTGKRKVRISRRRRNFREIADWIAARFPKLGEVAVNVTGTEDKTDIVASYELKMARKIAWVLNLIGFVVMLLCFFFVRSMPWLPLILVVLLPVTLITFVYYKGQPVMISRKKEPFSLVLVTIIFCAIGLFVFAGPIFNITLKELWLGAFAVTGVFTVGIIYAIRHWKTASAQKTWGVISFIIFCTPAFFESLVYLNVFFDHSKPQFFETKVFDKRASRRRSTSYFLVVEPWGPVKSPVLIPVGKRKYVAANVDDIVRIELHEGAFEIPWYTPRY</sequence>
<protein>
    <submittedName>
        <fullName evidence="2">Uncharacterized protein</fullName>
    </submittedName>
</protein>
<keyword evidence="1" id="KW-0472">Membrane</keyword>
<dbReference type="Proteomes" id="UP000570474">
    <property type="component" value="Unassembled WGS sequence"/>
</dbReference>
<evidence type="ECO:0000256" key="1">
    <source>
        <dbReference type="SAM" id="Phobius"/>
    </source>
</evidence>
<keyword evidence="1" id="KW-0812">Transmembrane</keyword>
<evidence type="ECO:0000313" key="2">
    <source>
        <dbReference type="EMBL" id="NLR68557.1"/>
    </source>
</evidence>